<feature type="transmembrane region" description="Helical" evidence="13">
    <location>
        <begin position="6"/>
        <end position="25"/>
    </location>
</feature>
<dbReference type="AlphaFoldDB" id="A0A420H7P1"/>
<evidence type="ECO:0000256" key="11">
    <source>
        <dbReference type="ARBA" id="ARBA00023310"/>
    </source>
</evidence>
<evidence type="ECO:0000313" key="14">
    <source>
        <dbReference type="EMBL" id="RKF53455.1"/>
    </source>
</evidence>
<evidence type="ECO:0000256" key="13">
    <source>
        <dbReference type="SAM" id="Phobius"/>
    </source>
</evidence>
<evidence type="ECO:0000256" key="4">
    <source>
        <dbReference type="ARBA" id="ARBA00022448"/>
    </source>
</evidence>
<keyword evidence="6 13" id="KW-0812">Transmembrane</keyword>
<protein>
    <recommendedName>
        <fullName evidence="3">ATP synthase subunit a</fullName>
    </recommendedName>
    <alternativeName>
        <fullName evidence="12">F-ATPase protein 6</fullName>
    </alternativeName>
</protein>
<dbReference type="PANTHER" id="PTHR11410:SF0">
    <property type="entry name" value="ATP SYNTHASE SUBUNIT A"/>
    <property type="match status" value="1"/>
</dbReference>
<feature type="transmembrane region" description="Helical" evidence="13">
    <location>
        <begin position="37"/>
        <end position="56"/>
    </location>
</feature>
<dbReference type="CDD" id="cd00310">
    <property type="entry name" value="ATP-synt_Fo_a_6"/>
    <property type="match status" value="1"/>
</dbReference>
<dbReference type="GO" id="GO:0045259">
    <property type="term" value="C:proton-transporting ATP synthase complex"/>
    <property type="evidence" value="ECO:0007669"/>
    <property type="project" value="UniProtKB-KW"/>
</dbReference>
<dbReference type="SUPFAM" id="SSF81336">
    <property type="entry name" value="F1F0 ATP synthase subunit A"/>
    <property type="match status" value="1"/>
</dbReference>
<evidence type="ECO:0000256" key="2">
    <source>
        <dbReference type="ARBA" id="ARBA00006810"/>
    </source>
</evidence>
<comment type="similarity">
    <text evidence="2">Belongs to the ATPase A chain family.</text>
</comment>
<evidence type="ECO:0000256" key="8">
    <source>
        <dbReference type="ARBA" id="ARBA00022989"/>
    </source>
</evidence>
<evidence type="ECO:0000256" key="5">
    <source>
        <dbReference type="ARBA" id="ARBA00022547"/>
    </source>
</evidence>
<evidence type="ECO:0000256" key="10">
    <source>
        <dbReference type="ARBA" id="ARBA00023136"/>
    </source>
</evidence>
<reference evidence="14 15" key="1">
    <citation type="journal article" date="2018" name="BMC Genomics">
        <title>Comparative genome analyses reveal sequence features reflecting distinct modes of host-adaptation between dicot and monocot powdery mildew.</title>
        <authorList>
            <person name="Wu Y."/>
            <person name="Ma X."/>
            <person name="Pan Z."/>
            <person name="Kale S.D."/>
            <person name="Song Y."/>
            <person name="King H."/>
            <person name="Zhang Q."/>
            <person name="Presley C."/>
            <person name="Deng X."/>
            <person name="Wei C.I."/>
            <person name="Xiao S."/>
        </authorList>
    </citation>
    <scope>NUCLEOTIDE SEQUENCE [LARGE SCALE GENOMIC DNA]</scope>
    <source>
        <strain evidence="14">UMSG2</strain>
    </source>
</reference>
<name>A0A420H7P1_9PEZI</name>
<dbReference type="InterPro" id="IPR045083">
    <property type="entry name" value="ATP_synth_F0_asu_bact/mt"/>
</dbReference>
<keyword evidence="8 13" id="KW-1133">Transmembrane helix</keyword>
<dbReference type="OrthoDB" id="10068504at2759"/>
<sequence>MHYFVSFFSTPIALISFMVLIETVRNIIRPLTLSVRLIANIVAGHLLLLLLSKFTILSLSNLVLSSVVILILGVLEIGVSVIQAYVFVLLSILYAKEAF</sequence>
<dbReference type="InterPro" id="IPR035908">
    <property type="entry name" value="F0_ATP_A_sf"/>
</dbReference>
<dbReference type="GO" id="GO:0046933">
    <property type="term" value="F:proton-transporting ATP synthase activity, rotational mechanism"/>
    <property type="evidence" value="ECO:0007669"/>
    <property type="project" value="TreeGrafter"/>
</dbReference>
<evidence type="ECO:0000256" key="9">
    <source>
        <dbReference type="ARBA" id="ARBA00023065"/>
    </source>
</evidence>
<evidence type="ECO:0000256" key="1">
    <source>
        <dbReference type="ARBA" id="ARBA00004448"/>
    </source>
</evidence>
<keyword evidence="7" id="KW-0375">Hydrogen ion transport</keyword>
<evidence type="ECO:0000256" key="12">
    <source>
        <dbReference type="ARBA" id="ARBA00032954"/>
    </source>
</evidence>
<dbReference type="Pfam" id="PF00119">
    <property type="entry name" value="ATP-synt_A"/>
    <property type="match status" value="1"/>
</dbReference>
<feature type="transmembrane region" description="Helical" evidence="13">
    <location>
        <begin position="62"/>
        <end position="95"/>
    </location>
</feature>
<proteinExistence type="inferred from homology"/>
<dbReference type="Proteomes" id="UP000286134">
    <property type="component" value="Unassembled WGS sequence"/>
</dbReference>
<keyword evidence="4" id="KW-0813">Transport</keyword>
<dbReference type="STRING" id="212602.A0A420H7P1"/>
<comment type="subcellular location">
    <subcellularLocation>
        <location evidence="1">Mitochondrion inner membrane</location>
        <topology evidence="1">Multi-pass membrane protein</topology>
    </subcellularLocation>
</comment>
<evidence type="ECO:0000256" key="3">
    <source>
        <dbReference type="ARBA" id="ARBA00021312"/>
    </source>
</evidence>
<keyword evidence="5" id="KW-0138">CF(0)</keyword>
<dbReference type="PRINTS" id="PR00123">
    <property type="entry name" value="ATPASEA"/>
</dbReference>
<evidence type="ECO:0000313" key="15">
    <source>
        <dbReference type="Proteomes" id="UP000286134"/>
    </source>
</evidence>
<evidence type="ECO:0000256" key="7">
    <source>
        <dbReference type="ARBA" id="ARBA00022781"/>
    </source>
</evidence>
<evidence type="ECO:0000256" key="6">
    <source>
        <dbReference type="ARBA" id="ARBA00022692"/>
    </source>
</evidence>
<keyword evidence="10 13" id="KW-0472">Membrane</keyword>
<keyword evidence="11" id="KW-0066">ATP synthesis</keyword>
<keyword evidence="9" id="KW-0406">Ion transport</keyword>
<dbReference type="InterPro" id="IPR023011">
    <property type="entry name" value="ATP_synth_F0_asu_AS"/>
</dbReference>
<organism evidence="14 15">
    <name type="scientific">Erysiphe neolycopersici</name>
    <dbReference type="NCBI Taxonomy" id="212602"/>
    <lineage>
        <taxon>Eukaryota</taxon>
        <taxon>Fungi</taxon>
        <taxon>Dikarya</taxon>
        <taxon>Ascomycota</taxon>
        <taxon>Pezizomycotina</taxon>
        <taxon>Leotiomycetes</taxon>
        <taxon>Erysiphales</taxon>
        <taxon>Erysiphaceae</taxon>
        <taxon>Erysiphe</taxon>
    </lineage>
</organism>
<dbReference type="GO" id="GO:0005743">
    <property type="term" value="C:mitochondrial inner membrane"/>
    <property type="evidence" value="ECO:0007669"/>
    <property type="project" value="UniProtKB-SubCell"/>
</dbReference>
<dbReference type="PANTHER" id="PTHR11410">
    <property type="entry name" value="ATP SYNTHASE SUBUNIT A"/>
    <property type="match status" value="1"/>
</dbReference>
<accession>A0A420H7P1</accession>
<dbReference type="PROSITE" id="PS00449">
    <property type="entry name" value="ATPASE_A"/>
    <property type="match status" value="1"/>
</dbReference>
<gene>
    <name evidence="14" type="ORF">OnM2_01495</name>
</gene>
<comment type="caution">
    <text evidence="14">The sequence shown here is derived from an EMBL/GenBank/DDBJ whole genome shotgun (WGS) entry which is preliminary data.</text>
</comment>
<keyword evidence="15" id="KW-1185">Reference proteome</keyword>
<dbReference type="Gene3D" id="1.20.120.220">
    <property type="entry name" value="ATP synthase, F0 complex, subunit A"/>
    <property type="match status" value="1"/>
</dbReference>
<dbReference type="InterPro" id="IPR000568">
    <property type="entry name" value="ATP_synth_F0_asu"/>
</dbReference>
<dbReference type="EMBL" id="MCFK01010524">
    <property type="protein sequence ID" value="RKF53455.1"/>
    <property type="molecule type" value="Genomic_DNA"/>
</dbReference>